<name>A0ABV0S691_9TELE</name>
<organism evidence="1 2">
    <name type="scientific">Xenoophorus captivus</name>
    <dbReference type="NCBI Taxonomy" id="1517983"/>
    <lineage>
        <taxon>Eukaryota</taxon>
        <taxon>Metazoa</taxon>
        <taxon>Chordata</taxon>
        <taxon>Craniata</taxon>
        <taxon>Vertebrata</taxon>
        <taxon>Euteleostomi</taxon>
        <taxon>Actinopterygii</taxon>
        <taxon>Neopterygii</taxon>
        <taxon>Teleostei</taxon>
        <taxon>Neoteleostei</taxon>
        <taxon>Acanthomorphata</taxon>
        <taxon>Ovalentaria</taxon>
        <taxon>Atherinomorphae</taxon>
        <taxon>Cyprinodontiformes</taxon>
        <taxon>Goodeidae</taxon>
        <taxon>Xenoophorus</taxon>
    </lineage>
</organism>
<proteinExistence type="predicted"/>
<evidence type="ECO:0000313" key="2">
    <source>
        <dbReference type="Proteomes" id="UP001434883"/>
    </source>
</evidence>
<comment type="caution">
    <text evidence="1">The sequence shown here is derived from an EMBL/GenBank/DDBJ whole genome shotgun (WGS) entry which is preliminary data.</text>
</comment>
<reference evidence="1 2" key="1">
    <citation type="submission" date="2021-06" db="EMBL/GenBank/DDBJ databases">
        <authorList>
            <person name="Palmer J.M."/>
        </authorList>
    </citation>
    <scope>NUCLEOTIDE SEQUENCE [LARGE SCALE GENOMIC DNA]</scope>
    <source>
        <strain evidence="1 2">XC_2019</strain>
        <tissue evidence="1">Muscle</tissue>
    </source>
</reference>
<accession>A0ABV0S691</accession>
<keyword evidence="2" id="KW-1185">Reference proteome</keyword>
<gene>
    <name evidence="1" type="ORF">XENOCAPTIV_026541</name>
</gene>
<sequence>MSKYQNRETVVIKPFIYRFCQKSKEHLLVSSIANSYDIPSINVHVGCTLTPKDPHTVKGWDGASELVMVLVKDLYKRNDHTPLADLKGGTCPKTLKCHVTLGQLVENLAKQQSFPEPFNFARARLLVEEGGKDVATCLEAGFKQLKIRCFPDLKYRDVSGHKRTALNFTHFVEVHREGEEPSVEAQAMSLVGDLLSYRDFRVLSSSRLPKVFGFNLWKLHYIIPYRMVPTTGLKRNLTFQKKIQREIRRELTYWMMKNCLDDEELPLIHVSKAFFMPVATSKPWEPKEIAITNTDSSVKPGGVYKEYVGLFATKAFSRGEIICDYHGGERAGACWNAESWQGQLCVLFQGRGAKPLCELSDGTMRMPPTAGHLWENDQPFL</sequence>
<evidence type="ECO:0000313" key="1">
    <source>
        <dbReference type="EMBL" id="MEQ2215047.1"/>
    </source>
</evidence>
<protein>
    <submittedName>
        <fullName evidence="1">Uncharacterized protein</fullName>
    </submittedName>
</protein>
<dbReference type="EMBL" id="JAHRIN010067881">
    <property type="protein sequence ID" value="MEQ2215047.1"/>
    <property type="molecule type" value="Genomic_DNA"/>
</dbReference>
<dbReference type="Proteomes" id="UP001434883">
    <property type="component" value="Unassembled WGS sequence"/>
</dbReference>